<accession>A0ABR7TM32</accession>
<evidence type="ECO:0000313" key="1">
    <source>
        <dbReference type="EMBL" id="MBC9931551.1"/>
    </source>
</evidence>
<dbReference type="InterPro" id="IPR007298">
    <property type="entry name" value="Cu-R_lipoprotein_NlpE"/>
</dbReference>
<name>A0ABR7TM32_9BACT</name>
<dbReference type="RefSeq" id="WP_188088567.1">
    <property type="nucleotide sequence ID" value="NZ_JACVFC010000001.1"/>
</dbReference>
<dbReference type="Pfam" id="PF04170">
    <property type="entry name" value="NlpE"/>
    <property type="match status" value="1"/>
</dbReference>
<proteinExistence type="predicted"/>
<dbReference type="Proteomes" id="UP000659124">
    <property type="component" value="Unassembled WGS sequence"/>
</dbReference>
<comment type="caution">
    <text evidence="1">The sequence shown here is derived from an EMBL/GenBank/DDBJ whole genome shotgun (WGS) entry which is preliminary data.</text>
</comment>
<dbReference type="EMBL" id="JACVFC010000001">
    <property type="protein sequence ID" value="MBC9931551.1"/>
    <property type="molecule type" value="Genomic_DNA"/>
</dbReference>
<reference evidence="1 2" key="1">
    <citation type="submission" date="2020-09" db="EMBL/GenBank/DDBJ databases">
        <title>Genome sequences of type strains of Chitinophaga qingshengii and Chitinophaga varians.</title>
        <authorList>
            <person name="Kittiwongwattana C."/>
        </authorList>
    </citation>
    <scope>NUCLEOTIDE SEQUENCE [LARGE SCALE GENOMIC DNA]</scope>
    <source>
        <strain evidence="1 2">JCM 30026</strain>
    </source>
</reference>
<evidence type="ECO:0000313" key="2">
    <source>
        <dbReference type="Proteomes" id="UP000659124"/>
    </source>
</evidence>
<dbReference type="PROSITE" id="PS51257">
    <property type="entry name" value="PROKAR_LIPOPROTEIN"/>
    <property type="match status" value="1"/>
</dbReference>
<keyword evidence="2" id="KW-1185">Reference proteome</keyword>
<gene>
    <name evidence="1" type="ORF">ICL07_14285</name>
</gene>
<sequence length="152" mass="16883">MKYLLLLSAMALFACQHLRSGQQTGHIDSTATTSGSPTWVTYTGTLPCADCSGILTSLSLEEHGPDGEQLFKLKETYLGVAGKDQIFNSEGNYTVLHGDAEDKDAEIIQLNPDKDRNLQRFYRKAGDILRQLDKDRQDVPTSLDYSLKRVAE</sequence>
<dbReference type="Gene3D" id="2.40.128.640">
    <property type="match status" value="1"/>
</dbReference>
<organism evidence="1 2">
    <name type="scientific">Chitinophaga qingshengii</name>
    <dbReference type="NCBI Taxonomy" id="1569794"/>
    <lineage>
        <taxon>Bacteria</taxon>
        <taxon>Pseudomonadati</taxon>
        <taxon>Bacteroidota</taxon>
        <taxon>Chitinophagia</taxon>
        <taxon>Chitinophagales</taxon>
        <taxon>Chitinophagaceae</taxon>
        <taxon>Chitinophaga</taxon>
    </lineage>
</organism>
<protein>
    <submittedName>
        <fullName evidence="1">Copper resistance protein NlpE N-terminal domain-containing protein</fullName>
    </submittedName>
</protein>